<dbReference type="OrthoDB" id="9815126at2"/>
<protein>
    <submittedName>
        <fullName evidence="1">2-iminobutanoate/2-iminopropanoate deaminase</fullName>
    </submittedName>
</protein>
<dbReference type="InterPro" id="IPR006175">
    <property type="entry name" value="YjgF/YER057c/UK114"/>
</dbReference>
<dbReference type="GO" id="GO:0019239">
    <property type="term" value="F:deaminase activity"/>
    <property type="evidence" value="ECO:0007669"/>
    <property type="project" value="TreeGrafter"/>
</dbReference>
<reference evidence="1 2" key="1">
    <citation type="submission" date="2016-11" db="EMBL/GenBank/DDBJ databases">
        <authorList>
            <person name="Jaros S."/>
            <person name="Januszkiewicz K."/>
            <person name="Wedrychowicz H."/>
        </authorList>
    </citation>
    <scope>NUCLEOTIDE SEQUENCE [LARGE SCALE GENOMIC DNA]</scope>
    <source>
        <strain evidence="1 2">CGMCC 1.10190</strain>
    </source>
</reference>
<dbReference type="CDD" id="cd00448">
    <property type="entry name" value="YjgF_YER057c_UK114_family"/>
    <property type="match status" value="1"/>
</dbReference>
<dbReference type="SUPFAM" id="SSF55298">
    <property type="entry name" value="YjgF-like"/>
    <property type="match status" value="1"/>
</dbReference>
<keyword evidence="2" id="KW-1185">Reference proteome</keyword>
<dbReference type="PANTHER" id="PTHR11803">
    <property type="entry name" value="2-IMINOBUTANOATE/2-IMINOPROPANOATE DEAMINASE RIDA"/>
    <property type="match status" value="1"/>
</dbReference>
<dbReference type="Pfam" id="PF01042">
    <property type="entry name" value="Ribonuc_L-PSP"/>
    <property type="match status" value="1"/>
</dbReference>
<evidence type="ECO:0000313" key="1">
    <source>
        <dbReference type="EMBL" id="SHH95828.1"/>
    </source>
</evidence>
<dbReference type="GO" id="GO:0005829">
    <property type="term" value="C:cytosol"/>
    <property type="evidence" value="ECO:0007669"/>
    <property type="project" value="TreeGrafter"/>
</dbReference>
<organism evidence="1 2">
    <name type="scientific">Pollutimonas bauzanensis</name>
    <dbReference type="NCBI Taxonomy" id="658167"/>
    <lineage>
        <taxon>Bacteria</taxon>
        <taxon>Pseudomonadati</taxon>
        <taxon>Pseudomonadota</taxon>
        <taxon>Betaproteobacteria</taxon>
        <taxon>Burkholderiales</taxon>
        <taxon>Alcaligenaceae</taxon>
        <taxon>Pollutimonas</taxon>
    </lineage>
</organism>
<sequence>MTSRKAIYIKGFAHDNPIPAACRIGNTVMTGVINGVDPVTGEFPDSLEEQCVFLFQQVESIIRAAGGTMDDILKMTVWMKDSSQRASLNKVWLATFPDANDRPARHTLQAALQGKRLIQCDFTAVIADGR</sequence>
<proteinExistence type="predicted"/>
<dbReference type="Proteomes" id="UP000184226">
    <property type="component" value="Unassembled WGS sequence"/>
</dbReference>
<dbReference type="AlphaFoldDB" id="A0A1M5X8C5"/>
<gene>
    <name evidence="1" type="ORF">SAMN04488135_106207</name>
</gene>
<evidence type="ECO:0000313" key="2">
    <source>
        <dbReference type="Proteomes" id="UP000184226"/>
    </source>
</evidence>
<dbReference type="STRING" id="658167.SAMN04488135_106207"/>
<dbReference type="EMBL" id="FQXE01000006">
    <property type="protein sequence ID" value="SHH95828.1"/>
    <property type="molecule type" value="Genomic_DNA"/>
</dbReference>
<dbReference type="InterPro" id="IPR035959">
    <property type="entry name" value="RutC-like_sf"/>
</dbReference>
<dbReference type="PANTHER" id="PTHR11803:SF39">
    <property type="entry name" value="2-IMINOBUTANOATE_2-IMINOPROPANOATE DEAMINASE"/>
    <property type="match status" value="1"/>
</dbReference>
<name>A0A1M5X8C5_9BURK</name>
<accession>A0A1M5X8C5</accession>
<dbReference type="Gene3D" id="3.30.1330.40">
    <property type="entry name" value="RutC-like"/>
    <property type="match status" value="1"/>
</dbReference>